<name>A0A931FQ73_9HYPH</name>
<dbReference type="EMBL" id="JADQDO010000002">
    <property type="protein sequence ID" value="MBF9233183.1"/>
    <property type="molecule type" value="Genomic_DNA"/>
</dbReference>
<proteinExistence type="predicted"/>
<evidence type="ECO:0000313" key="2">
    <source>
        <dbReference type="Proteomes" id="UP000599312"/>
    </source>
</evidence>
<keyword evidence="2" id="KW-1185">Reference proteome</keyword>
<organism evidence="1 2">
    <name type="scientific">Microvirga alba</name>
    <dbReference type="NCBI Taxonomy" id="2791025"/>
    <lineage>
        <taxon>Bacteria</taxon>
        <taxon>Pseudomonadati</taxon>
        <taxon>Pseudomonadota</taxon>
        <taxon>Alphaproteobacteria</taxon>
        <taxon>Hyphomicrobiales</taxon>
        <taxon>Methylobacteriaceae</taxon>
        <taxon>Microvirga</taxon>
    </lineage>
</organism>
<comment type="caution">
    <text evidence="1">The sequence shown here is derived from an EMBL/GenBank/DDBJ whole genome shotgun (WGS) entry which is preliminary data.</text>
</comment>
<accession>A0A931FQ73</accession>
<sequence length="246" mass="28129">MQHNRIVSQEEWVAARKALLAREKEFTHFRDKLNEERMALPWVKVEKDYVFDTPTGRKTLAELFDGRSQLMVYHFMFGPGWEAGCPSCSLLADHFGGALIHLNHHDVTLMAVSRATLHEIEAYRKRMGWRFPWASSSGNDFNYDYHVSFTKDQLANGPVLYNFASLDAANAFEELPGLSAFYRDDAGNVFHTYSTYARGLEEMLGAFMFLDRAPKGRNETTIMDWVRRHDEYEAAANLHACCGADG</sequence>
<dbReference type="RefSeq" id="WP_196271146.1">
    <property type="nucleotide sequence ID" value="NZ_JADQDO010000002.1"/>
</dbReference>
<dbReference type="SUPFAM" id="SSF52833">
    <property type="entry name" value="Thioredoxin-like"/>
    <property type="match status" value="1"/>
</dbReference>
<dbReference type="Pfam" id="PF05988">
    <property type="entry name" value="DUF899"/>
    <property type="match status" value="1"/>
</dbReference>
<gene>
    <name evidence="1" type="ORF">I2H38_07285</name>
</gene>
<dbReference type="InterPro" id="IPR036249">
    <property type="entry name" value="Thioredoxin-like_sf"/>
</dbReference>
<dbReference type="Proteomes" id="UP000599312">
    <property type="component" value="Unassembled WGS sequence"/>
</dbReference>
<dbReference type="AlphaFoldDB" id="A0A931FQ73"/>
<dbReference type="InterPro" id="IPR010296">
    <property type="entry name" value="DUF899_thioredox"/>
</dbReference>
<evidence type="ECO:0000313" key="1">
    <source>
        <dbReference type="EMBL" id="MBF9233183.1"/>
    </source>
</evidence>
<protein>
    <submittedName>
        <fullName evidence="1">Thioredoxin family protein</fullName>
    </submittedName>
</protein>
<reference evidence="1" key="1">
    <citation type="submission" date="2020-11" db="EMBL/GenBank/DDBJ databases">
        <authorList>
            <person name="Kim M.K."/>
        </authorList>
    </citation>
    <scope>NUCLEOTIDE SEQUENCE</scope>
    <source>
        <strain evidence="1">BT350</strain>
    </source>
</reference>